<dbReference type="InterPro" id="IPR018551">
    <property type="entry name" value="DUF2007"/>
</dbReference>
<proteinExistence type="predicted"/>
<accession>A0A9X2FD70</accession>
<dbReference type="Proteomes" id="UP001155241">
    <property type="component" value="Unassembled WGS sequence"/>
</dbReference>
<comment type="caution">
    <text evidence="2">The sequence shown here is derived from an EMBL/GenBank/DDBJ whole genome shotgun (WGS) entry which is preliminary data.</text>
</comment>
<keyword evidence="3" id="KW-1185">Reference proteome</keyword>
<dbReference type="EMBL" id="JAMXLR010000065">
    <property type="protein sequence ID" value="MCO6046043.1"/>
    <property type="molecule type" value="Genomic_DNA"/>
</dbReference>
<evidence type="ECO:0000259" key="1">
    <source>
        <dbReference type="Pfam" id="PF09413"/>
    </source>
</evidence>
<gene>
    <name evidence="2" type="ORF">NG895_19255</name>
</gene>
<organism evidence="2 3">
    <name type="scientific">Aeoliella straminimaris</name>
    <dbReference type="NCBI Taxonomy" id="2954799"/>
    <lineage>
        <taxon>Bacteria</taxon>
        <taxon>Pseudomonadati</taxon>
        <taxon>Planctomycetota</taxon>
        <taxon>Planctomycetia</taxon>
        <taxon>Pirellulales</taxon>
        <taxon>Lacipirellulaceae</taxon>
        <taxon>Aeoliella</taxon>
    </lineage>
</organism>
<dbReference type="RefSeq" id="WP_252854159.1">
    <property type="nucleotide sequence ID" value="NZ_JAMXLR010000065.1"/>
</dbReference>
<feature type="domain" description="DUF2007" evidence="1">
    <location>
        <begin position="9"/>
        <end position="68"/>
    </location>
</feature>
<dbReference type="AlphaFoldDB" id="A0A9X2FD70"/>
<evidence type="ECO:0000313" key="3">
    <source>
        <dbReference type="Proteomes" id="UP001155241"/>
    </source>
</evidence>
<reference evidence="2" key="1">
    <citation type="submission" date="2022-06" db="EMBL/GenBank/DDBJ databases">
        <title>Aeoliella straminimaris, a novel planctomycete from sediments.</title>
        <authorList>
            <person name="Vitorino I.R."/>
            <person name="Lage O.M."/>
        </authorList>
    </citation>
    <scope>NUCLEOTIDE SEQUENCE</scope>
    <source>
        <strain evidence="2">ICT_H6.2</strain>
    </source>
</reference>
<protein>
    <submittedName>
        <fullName evidence="2">DUF2007 domain-containing protein</fullName>
    </submittedName>
</protein>
<evidence type="ECO:0000313" key="2">
    <source>
        <dbReference type="EMBL" id="MCO6046043.1"/>
    </source>
</evidence>
<dbReference type="Pfam" id="PF09413">
    <property type="entry name" value="DUF2007"/>
    <property type="match status" value="1"/>
</dbReference>
<name>A0A9X2FD70_9BACT</name>
<sequence length="89" mass="9407">MSESDDLCCVTSAHSVMEAAPIVAALERAGIKAMTGNSESATVMPEAMGEVEVLVANHDAPRALTLIQLIEEHGTDVDWSQVDVGEPEE</sequence>